<reference evidence="1" key="1">
    <citation type="submission" date="2021-01" db="EMBL/GenBank/DDBJ databases">
        <authorList>
            <person name="Corre E."/>
            <person name="Pelletier E."/>
            <person name="Niang G."/>
            <person name="Scheremetjew M."/>
            <person name="Finn R."/>
            <person name="Kale V."/>
            <person name="Holt S."/>
            <person name="Cochrane G."/>
            <person name="Meng A."/>
            <person name="Brown T."/>
            <person name="Cohen L."/>
        </authorList>
    </citation>
    <scope>NUCLEOTIDE SEQUENCE</scope>
    <source>
        <strain evidence="1">CCMP1452</strain>
    </source>
</reference>
<evidence type="ECO:0000313" key="1">
    <source>
        <dbReference type="EMBL" id="CAD9696946.1"/>
    </source>
</evidence>
<organism evidence="1">
    <name type="scientific">Eucampia antarctica</name>
    <dbReference type="NCBI Taxonomy" id="49252"/>
    <lineage>
        <taxon>Eukaryota</taxon>
        <taxon>Sar</taxon>
        <taxon>Stramenopiles</taxon>
        <taxon>Ochrophyta</taxon>
        <taxon>Bacillariophyta</taxon>
        <taxon>Mediophyceae</taxon>
        <taxon>Biddulphiophycidae</taxon>
        <taxon>Hemiaulales</taxon>
        <taxon>Hemiaulaceae</taxon>
        <taxon>Eucampia</taxon>
    </lineage>
</organism>
<gene>
    <name evidence="1" type="ORF">EANT1437_LOCUS14151</name>
</gene>
<proteinExistence type="predicted"/>
<dbReference type="EMBL" id="HBHI01027652">
    <property type="protein sequence ID" value="CAD9696946.1"/>
    <property type="molecule type" value="Transcribed_RNA"/>
</dbReference>
<name>A0A7S2WM52_9STRA</name>
<accession>A0A7S2WM52</accession>
<protein>
    <submittedName>
        <fullName evidence="1">Uncharacterized protein</fullName>
    </submittedName>
</protein>
<dbReference type="AlphaFoldDB" id="A0A7S2WM52"/>
<sequence length="107" mass="12048">MGETKIKMEMGTAEAKGGSLSITREWLQKTPKKTQGSKAAKFVGLCPVLVEYMYECSGPGQAERYTKTRERINEYIRIAFKIGPYIRTALDILAPYTINQVSRGPRE</sequence>